<dbReference type="GO" id="GO:0044283">
    <property type="term" value="P:small molecule biosynthetic process"/>
    <property type="evidence" value="ECO:0007669"/>
    <property type="project" value="UniProtKB-ARBA"/>
</dbReference>
<protein>
    <recommendedName>
        <fullName evidence="4">Fe2OG dioxygenase domain-containing protein</fullName>
    </recommendedName>
</protein>
<evidence type="ECO:0000259" key="4">
    <source>
        <dbReference type="PROSITE" id="PS51471"/>
    </source>
</evidence>
<keyword evidence="2" id="KW-0408">Iron</keyword>
<reference evidence="5" key="1">
    <citation type="submission" date="2021-02" db="EMBL/GenBank/DDBJ databases">
        <title>Genome sequence Cadophora malorum strain M34.</title>
        <authorList>
            <person name="Stefanovic E."/>
            <person name="Vu D."/>
            <person name="Scully C."/>
            <person name="Dijksterhuis J."/>
            <person name="Roader J."/>
            <person name="Houbraken J."/>
        </authorList>
    </citation>
    <scope>NUCLEOTIDE SEQUENCE</scope>
    <source>
        <strain evidence="5">M34</strain>
    </source>
</reference>
<evidence type="ECO:0000256" key="1">
    <source>
        <dbReference type="ARBA" id="ARBA00008056"/>
    </source>
</evidence>
<evidence type="ECO:0000313" key="5">
    <source>
        <dbReference type="EMBL" id="KAG4419087.1"/>
    </source>
</evidence>
<dbReference type="Pfam" id="PF14226">
    <property type="entry name" value="DIOX_N"/>
    <property type="match status" value="1"/>
</dbReference>
<dbReference type="InterPro" id="IPR050231">
    <property type="entry name" value="Iron_ascorbate_oxido_reductase"/>
</dbReference>
<feature type="compositionally biased region" description="Basic and acidic residues" evidence="3">
    <location>
        <begin position="331"/>
        <end position="341"/>
    </location>
</feature>
<evidence type="ECO:0000313" key="6">
    <source>
        <dbReference type="Proteomes" id="UP000664132"/>
    </source>
</evidence>
<dbReference type="InterPro" id="IPR044861">
    <property type="entry name" value="IPNS-like_FE2OG_OXY"/>
</dbReference>
<dbReference type="InterPro" id="IPR005123">
    <property type="entry name" value="Oxoglu/Fe-dep_dioxygenase_dom"/>
</dbReference>
<evidence type="ECO:0000256" key="3">
    <source>
        <dbReference type="SAM" id="MobiDB-lite"/>
    </source>
</evidence>
<dbReference type="InterPro" id="IPR027443">
    <property type="entry name" value="IPNS-like_sf"/>
</dbReference>
<keyword evidence="6" id="KW-1185">Reference proteome</keyword>
<sequence>MTVPQAPPSSNFNVPTIDIAPYLLDPSSTEALKVVNAVRTACTTTGFFQLVGHGISRSLQDAVFKGSEALFKLPMEEKVKMDRSQSIGASNRGYELIGGQGLQADTLPDLKEGFYVGQEIPATDPRVQRNAFLMGPNLWPNPSHISEEVFRKPMTEYYAKMYALSLQVMDVLAAGMPYGPKVFDEFCDNDAVASIRLLHYPPDKSNDERQLGAGAHTDFGAITLLLQDETGGLQVWDGEGKRWVDVLPNRDAYVVNVGDMLQMWTGGKYKSNLHRVVNRGGSDRYSVPFFFDGNVDCVLKPLDGSDEHGKHLTVEQHMKERFSSTYGRGKKREDGEENFKA</sequence>
<dbReference type="PROSITE" id="PS51471">
    <property type="entry name" value="FE2OG_OXY"/>
    <property type="match status" value="1"/>
</dbReference>
<dbReference type="Gene3D" id="2.60.120.330">
    <property type="entry name" value="B-lactam Antibiotic, Isopenicillin N Synthase, Chain"/>
    <property type="match status" value="1"/>
</dbReference>
<dbReference type="Pfam" id="PF03171">
    <property type="entry name" value="2OG-FeII_Oxy"/>
    <property type="match status" value="1"/>
</dbReference>
<keyword evidence="2" id="KW-0479">Metal-binding</keyword>
<dbReference type="InterPro" id="IPR026992">
    <property type="entry name" value="DIOX_N"/>
</dbReference>
<feature type="region of interest" description="Disordered" evidence="3">
    <location>
        <begin position="321"/>
        <end position="341"/>
    </location>
</feature>
<gene>
    <name evidence="5" type="ORF">IFR04_007779</name>
</gene>
<dbReference type="GO" id="GO:0046872">
    <property type="term" value="F:metal ion binding"/>
    <property type="evidence" value="ECO:0007669"/>
    <property type="project" value="UniProtKB-KW"/>
</dbReference>
<name>A0A8H7TH30_9HELO</name>
<evidence type="ECO:0000256" key="2">
    <source>
        <dbReference type="RuleBase" id="RU003682"/>
    </source>
</evidence>
<dbReference type="EMBL" id="JAFJYH010000113">
    <property type="protein sequence ID" value="KAG4419087.1"/>
    <property type="molecule type" value="Genomic_DNA"/>
</dbReference>
<comment type="similarity">
    <text evidence="1 2">Belongs to the iron/ascorbate-dependent oxidoreductase family.</text>
</comment>
<proteinExistence type="inferred from homology"/>
<feature type="domain" description="Fe2OG dioxygenase" evidence="4">
    <location>
        <begin position="191"/>
        <end position="293"/>
    </location>
</feature>
<dbReference type="Proteomes" id="UP000664132">
    <property type="component" value="Unassembled WGS sequence"/>
</dbReference>
<dbReference type="OrthoDB" id="288590at2759"/>
<dbReference type="AlphaFoldDB" id="A0A8H7TH30"/>
<dbReference type="GO" id="GO:0016491">
    <property type="term" value="F:oxidoreductase activity"/>
    <property type="evidence" value="ECO:0007669"/>
    <property type="project" value="UniProtKB-KW"/>
</dbReference>
<organism evidence="5 6">
    <name type="scientific">Cadophora malorum</name>
    <dbReference type="NCBI Taxonomy" id="108018"/>
    <lineage>
        <taxon>Eukaryota</taxon>
        <taxon>Fungi</taxon>
        <taxon>Dikarya</taxon>
        <taxon>Ascomycota</taxon>
        <taxon>Pezizomycotina</taxon>
        <taxon>Leotiomycetes</taxon>
        <taxon>Helotiales</taxon>
        <taxon>Ploettnerulaceae</taxon>
        <taxon>Cadophora</taxon>
    </lineage>
</organism>
<accession>A0A8H7TH30</accession>
<dbReference type="PRINTS" id="PR00682">
    <property type="entry name" value="IPNSYNTHASE"/>
</dbReference>
<keyword evidence="2" id="KW-0560">Oxidoreductase</keyword>
<dbReference type="PANTHER" id="PTHR47990">
    <property type="entry name" value="2-OXOGLUTARATE (2OG) AND FE(II)-DEPENDENT OXYGENASE SUPERFAMILY PROTEIN-RELATED"/>
    <property type="match status" value="1"/>
</dbReference>
<comment type="caution">
    <text evidence="5">The sequence shown here is derived from an EMBL/GenBank/DDBJ whole genome shotgun (WGS) entry which is preliminary data.</text>
</comment>
<dbReference type="SUPFAM" id="SSF51197">
    <property type="entry name" value="Clavaminate synthase-like"/>
    <property type="match status" value="1"/>
</dbReference>